<dbReference type="AlphaFoldDB" id="A0A486XGG3"/>
<proteinExistence type="predicted"/>
<evidence type="ECO:0000313" key="1">
    <source>
        <dbReference type="EMBL" id="VHO01108.1"/>
    </source>
</evidence>
<dbReference type="EMBL" id="CAAJGR010000047">
    <property type="protein sequence ID" value="VHO01108.1"/>
    <property type="molecule type" value="Genomic_DNA"/>
</dbReference>
<organism evidence="1">
    <name type="scientific">Rheinheimera sp. BAL341</name>
    <dbReference type="NCBI Taxonomy" id="1708203"/>
    <lineage>
        <taxon>Bacteria</taxon>
        <taxon>Pseudomonadati</taxon>
        <taxon>Pseudomonadota</taxon>
        <taxon>Gammaproteobacteria</taxon>
        <taxon>Chromatiales</taxon>
        <taxon>Chromatiaceae</taxon>
        <taxon>Rheinheimera</taxon>
    </lineage>
</organism>
<accession>A0A486XGG3</accession>
<sequence length="67" mass="7480">MFKGVLIEKDQQGYRADLKELDDAVLMDGDTLENVATVIGLAQRCDTAQRLLDGQVRGRVEVNVNQF</sequence>
<protein>
    <submittedName>
        <fullName evidence="1">Uncharacterized protein</fullName>
    </submittedName>
</protein>
<gene>
    <name evidence="1" type="ORF">BAL341_220</name>
</gene>
<name>A0A486XGG3_9GAMM</name>
<reference evidence="1" key="1">
    <citation type="submission" date="2019-04" db="EMBL/GenBank/DDBJ databases">
        <authorList>
            <person name="Brambilla D."/>
        </authorList>
    </citation>
    <scope>NUCLEOTIDE SEQUENCE</scope>
    <source>
        <strain evidence="1">BAL1</strain>
    </source>
</reference>